<evidence type="ECO:0000313" key="6">
    <source>
        <dbReference type="EMBL" id="CUS43068.1"/>
    </source>
</evidence>
<feature type="domain" description="Methyl-accepting transducer" evidence="4">
    <location>
        <begin position="333"/>
        <end position="569"/>
    </location>
</feature>
<dbReference type="GO" id="GO:0007165">
    <property type="term" value="P:signal transduction"/>
    <property type="evidence" value="ECO:0007669"/>
    <property type="project" value="UniProtKB-KW"/>
</dbReference>
<dbReference type="Gene3D" id="1.10.287.950">
    <property type="entry name" value="Methyl-accepting chemotaxis protein"/>
    <property type="match status" value="1"/>
</dbReference>
<dbReference type="SMART" id="SM00283">
    <property type="entry name" value="MA"/>
    <property type="match status" value="1"/>
</dbReference>
<evidence type="ECO:0000259" key="4">
    <source>
        <dbReference type="PROSITE" id="PS50111"/>
    </source>
</evidence>
<comment type="similarity">
    <text evidence="2">Belongs to the methyl-accepting chemotaxis (MCP) protein family.</text>
</comment>
<evidence type="ECO:0000256" key="1">
    <source>
        <dbReference type="ARBA" id="ARBA00023224"/>
    </source>
</evidence>
<evidence type="ECO:0000256" key="3">
    <source>
        <dbReference type="SAM" id="Phobius"/>
    </source>
</evidence>
<dbReference type="PROSITE" id="PS50111">
    <property type="entry name" value="CHEMOTAXIS_TRANSDUC_2"/>
    <property type="match status" value="1"/>
</dbReference>
<feature type="transmembrane region" description="Helical" evidence="3">
    <location>
        <begin position="34"/>
        <end position="54"/>
    </location>
</feature>
<organism evidence="6">
    <name type="scientific">hydrothermal vent metagenome</name>
    <dbReference type="NCBI Taxonomy" id="652676"/>
    <lineage>
        <taxon>unclassified sequences</taxon>
        <taxon>metagenomes</taxon>
        <taxon>ecological metagenomes</taxon>
    </lineage>
</organism>
<dbReference type="GO" id="GO:0016020">
    <property type="term" value="C:membrane"/>
    <property type="evidence" value="ECO:0007669"/>
    <property type="project" value="InterPro"/>
</dbReference>
<name>A0A160TGI7_9ZZZZ</name>
<dbReference type="PROSITE" id="PS50885">
    <property type="entry name" value="HAMP"/>
    <property type="match status" value="1"/>
</dbReference>
<reference evidence="6" key="1">
    <citation type="submission" date="2015-10" db="EMBL/GenBank/DDBJ databases">
        <authorList>
            <person name="Gilbert D.G."/>
        </authorList>
    </citation>
    <scope>NUCLEOTIDE SEQUENCE</scope>
</reference>
<dbReference type="PANTHER" id="PTHR32089:SF112">
    <property type="entry name" value="LYSOZYME-LIKE PROTEIN-RELATED"/>
    <property type="match status" value="1"/>
</dbReference>
<dbReference type="Pfam" id="PF00015">
    <property type="entry name" value="MCPsignal"/>
    <property type="match status" value="1"/>
</dbReference>
<dbReference type="InterPro" id="IPR004089">
    <property type="entry name" value="MCPsignal_dom"/>
</dbReference>
<accession>A0A160TGI7</accession>
<evidence type="ECO:0000256" key="2">
    <source>
        <dbReference type="ARBA" id="ARBA00029447"/>
    </source>
</evidence>
<dbReference type="EMBL" id="CZQE01000003">
    <property type="protein sequence ID" value="CUS43068.1"/>
    <property type="molecule type" value="Genomic_DNA"/>
</dbReference>
<dbReference type="AlphaFoldDB" id="A0A160TGI7"/>
<protein>
    <submittedName>
        <fullName evidence="6">Methyl-accepting chemotaxis protein</fullName>
    </submittedName>
</protein>
<proteinExistence type="inferred from homology"/>
<keyword evidence="1" id="KW-0807">Transducer</keyword>
<gene>
    <name evidence="6" type="ORF">MGWOODY_Smn2985</name>
</gene>
<dbReference type="PANTHER" id="PTHR32089">
    <property type="entry name" value="METHYL-ACCEPTING CHEMOTAXIS PROTEIN MCPB"/>
    <property type="match status" value="1"/>
</dbReference>
<evidence type="ECO:0000259" key="5">
    <source>
        <dbReference type="PROSITE" id="PS50885"/>
    </source>
</evidence>
<dbReference type="SUPFAM" id="SSF58104">
    <property type="entry name" value="Methyl-accepting chemotaxis protein (MCP) signaling domain"/>
    <property type="match status" value="1"/>
</dbReference>
<keyword evidence="3" id="KW-0472">Membrane</keyword>
<keyword evidence="3" id="KW-1133">Transmembrane helix</keyword>
<keyword evidence="3" id="KW-0812">Transmembrane</keyword>
<sequence>MPRPDIAAALSVFKHFIARRGSGGGSIRSQLRRIVWSLLGIQALLAVALIGTTLSTSHGVRSLVLDRLYPIGELQRVNDSYITALLTAQKVQSGNLSPESAISVIEAARATIRTSWQSFASHAPDQRRNTAIAQVSDARHDADAAIDRLLDLLRSRRLDQLDFFVSGALYAAIDPLTVASNGLVDDLRTDAARERATLERGFATAYLMVAFVTLLAALIGWWGMRMLTLRIEQPLARIAVATSDITLERDDTPIPGLDRTDEIGEIARALAFARTRSGDARRLSEESHRANEALHRRQVAEHEARAKRAADLDALFAVFEREASLVVHELISAGPALRETANAMSDEAGTTEHHALATAALAEQSASSARTIAQSGAALAEAIERISDEAHESKTGAAHVRARTLEGRAHAESLGVLVGEIAGVLDLISAVAGQTNLLALNATIEAARAGDAGRGFAVVADEVKGLARQTQAAAGRIESRLAAVSHASDTVLETIQSVDSLAADLDRSAANVAGAVEQQRDMTRRIAAAIAEVEGGTADAATNMQLLYERAERSRRGAENVARTAEAVAGGVETLRTRINRLMDDVRVA</sequence>
<feature type="transmembrane region" description="Helical" evidence="3">
    <location>
        <begin position="204"/>
        <end position="224"/>
    </location>
</feature>
<dbReference type="InterPro" id="IPR003660">
    <property type="entry name" value="HAMP_dom"/>
</dbReference>
<dbReference type="Gene3D" id="6.10.340.10">
    <property type="match status" value="1"/>
</dbReference>
<feature type="domain" description="HAMP" evidence="5">
    <location>
        <begin position="229"/>
        <end position="282"/>
    </location>
</feature>